<evidence type="ECO:0000256" key="9">
    <source>
        <dbReference type="RuleBase" id="RU003465"/>
    </source>
</evidence>
<reference evidence="12" key="1">
    <citation type="submission" date="2023-07" db="EMBL/GenBank/DDBJ databases">
        <title>Chromosome-level genome assembly of Artemia franciscana.</title>
        <authorList>
            <person name="Jo E."/>
        </authorList>
    </citation>
    <scope>NUCLEOTIDE SEQUENCE</scope>
    <source>
        <tissue evidence="12">Whole body</tissue>
    </source>
</reference>
<dbReference type="PANTHER" id="PTHR13832">
    <property type="entry name" value="PROTEIN PHOSPHATASE 2C"/>
    <property type="match status" value="1"/>
</dbReference>
<dbReference type="GO" id="GO:0046872">
    <property type="term" value="F:metal ion binding"/>
    <property type="evidence" value="ECO:0007669"/>
    <property type="project" value="UniProtKB-KW"/>
</dbReference>
<name>A0AA88IDV2_ARTSF</name>
<evidence type="ECO:0000256" key="6">
    <source>
        <dbReference type="ARBA" id="ARBA00022842"/>
    </source>
</evidence>
<dbReference type="Gene3D" id="3.60.40.10">
    <property type="entry name" value="PPM-type phosphatase domain"/>
    <property type="match status" value="2"/>
</dbReference>
<dbReference type="SMART" id="SM00332">
    <property type="entry name" value="PP2Cc"/>
    <property type="match status" value="1"/>
</dbReference>
<dbReference type="InterPro" id="IPR000222">
    <property type="entry name" value="PP2C_BS"/>
</dbReference>
<keyword evidence="4" id="KW-0479">Metal-binding</keyword>
<comment type="cofactor">
    <cofactor evidence="1">
        <name>Mn(2+)</name>
        <dbReference type="ChEBI" id="CHEBI:29035"/>
    </cofactor>
</comment>
<dbReference type="Pfam" id="PF00481">
    <property type="entry name" value="PP2C"/>
    <property type="match status" value="2"/>
</dbReference>
<evidence type="ECO:0000256" key="8">
    <source>
        <dbReference type="ARBA" id="ARBA00023211"/>
    </source>
</evidence>
<evidence type="ECO:0000259" key="11">
    <source>
        <dbReference type="PROSITE" id="PS51746"/>
    </source>
</evidence>
<evidence type="ECO:0000256" key="3">
    <source>
        <dbReference type="ARBA" id="ARBA00013081"/>
    </source>
</evidence>
<feature type="compositionally biased region" description="Basic and acidic residues" evidence="10">
    <location>
        <begin position="609"/>
        <end position="618"/>
    </location>
</feature>
<dbReference type="InterPro" id="IPR036457">
    <property type="entry name" value="PPM-type-like_dom_sf"/>
</dbReference>
<keyword evidence="6" id="KW-0460">Magnesium</keyword>
<proteinExistence type="inferred from homology"/>
<keyword evidence="13" id="KW-1185">Reference proteome</keyword>
<dbReference type="CDD" id="cd00143">
    <property type="entry name" value="PP2Cc"/>
    <property type="match status" value="1"/>
</dbReference>
<dbReference type="PANTHER" id="PTHR13832:SF803">
    <property type="entry name" value="PROTEIN PHOSPHATASE 1G"/>
    <property type="match status" value="1"/>
</dbReference>
<feature type="region of interest" description="Disordered" evidence="10">
    <location>
        <begin position="322"/>
        <end position="393"/>
    </location>
</feature>
<evidence type="ECO:0000313" key="13">
    <source>
        <dbReference type="Proteomes" id="UP001187531"/>
    </source>
</evidence>
<accession>A0AA88IDV2</accession>
<dbReference type="GO" id="GO:0004722">
    <property type="term" value="F:protein serine/threonine phosphatase activity"/>
    <property type="evidence" value="ECO:0007669"/>
    <property type="project" value="UniProtKB-EC"/>
</dbReference>
<evidence type="ECO:0000256" key="7">
    <source>
        <dbReference type="ARBA" id="ARBA00022912"/>
    </source>
</evidence>
<gene>
    <name evidence="12" type="ORF">QYM36_001352</name>
</gene>
<evidence type="ECO:0000256" key="4">
    <source>
        <dbReference type="ARBA" id="ARBA00022723"/>
    </source>
</evidence>
<feature type="compositionally biased region" description="Basic residues" evidence="10">
    <location>
        <begin position="169"/>
        <end position="182"/>
    </location>
</feature>
<feature type="compositionally biased region" description="Acidic residues" evidence="10">
    <location>
        <begin position="366"/>
        <end position="393"/>
    </location>
</feature>
<dbReference type="EC" id="3.1.3.16" evidence="3"/>
<feature type="compositionally biased region" description="Basic and acidic residues" evidence="10">
    <location>
        <begin position="216"/>
        <end position="243"/>
    </location>
</feature>
<dbReference type="Proteomes" id="UP001187531">
    <property type="component" value="Unassembled WGS sequence"/>
</dbReference>
<protein>
    <recommendedName>
        <fullName evidence="3">protein-serine/threonine phosphatase</fullName>
        <ecNumber evidence="3">3.1.3.16</ecNumber>
    </recommendedName>
</protein>
<feature type="region of interest" description="Disordered" evidence="10">
    <location>
        <begin position="148"/>
        <end position="296"/>
    </location>
</feature>
<sequence length="665" mass="73078">MGAYLSEPVTQKISDDETSAKKRIVCGSSSMQGWRTSQEDAHNVIMDFDENTSYFAVYDGHGGSEVAAYCSVNLPEFLKKLESFKRRDFEKALVDAFLGFDKTLTEPEIVKKLKKMAADDYESVEEEEDEEVSELYQEATMSLDELLKKYKPKGKEDEPKKEDITLPKGRIHSLKGQSKRKPSSPALRPKRPSSFTSQGDTEEGESSSGEGQTSNSEEKEEAKSKGDDEKSEAQESCKEETVEVTKVNGTLEKEKDTSSEGSDVNLPQTPSIKGKGKGKGKSKISTKTSTDIGQDEVMDLQPIVKVDKLPVRVSPRKAKELYKSVTEVSNSNGNADESESDESDADFDAGKDESDHSSDDAVNGGSEEEDSDEYETVDEEEEEEPESVEEEEDTAFLDCMKHEPGNDSGCTAVVALLSGQNIYVANAGDSRAVLCRGGKAIDLSEDHKPEDDREQTRIKKAGGSVTAEGRVNGGLNLSRAIGDHGYKRNKTLSQEEQMITALPDVLHKELDPDLDEFVILACDGIWNSMTSQEAVDFVRERIQKGEASMSKICESLFDSCIAPNTHGDGTGCDNMTAIIVQLFKDPPPPSEEKTSPIPEQSQASQEGEVVVHLKDILHDSSTNDTNYTEENSMDQHTDPDENASDRKRSSSPVGDDVQNKKQKTE</sequence>
<feature type="compositionally biased region" description="Low complexity" evidence="10">
    <location>
        <begin position="206"/>
        <end position="215"/>
    </location>
</feature>
<dbReference type="InterPro" id="IPR015655">
    <property type="entry name" value="PP2C"/>
</dbReference>
<feature type="compositionally biased region" description="Polar residues" evidence="10">
    <location>
        <begin position="619"/>
        <end position="630"/>
    </location>
</feature>
<organism evidence="12 13">
    <name type="scientific">Artemia franciscana</name>
    <name type="common">Brine shrimp</name>
    <name type="synonym">Artemia sanfranciscana</name>
    <dbReference type="NCBI Taxonomy" id="6661"/>
    <lineage>
        <taxon>Eukaryota</taxon>
        <taxon>Metazoa</taxon>
        <taxon>Ecdysozoa</taxon>
        <taxon>Arthropoda</taxon>
        <taxon>Crustacea</taxon>
        <taxon>Branchiopoda</taxon>
        <taxon>Anostraca</taxon>
        <taxon>Artemiidae</taxon>
        <taxon>Artemia</taxon>
    </lineage>
</organism>
<keyword evidence="7 9" id="KW-0904">Protein phosphatase</keyword>
<evidence type="ECO:0000256" key="5">
    <source>
        <dbReference type="ARBA" id="ARBA00022801"/>
    </source>
</evidence>
<evidence type="ECO:0000256" key="10">
    <source>
        <dbReference type="SAM" id="MobiDB-lite"/>
    </source>
</evidence>
<feature type="compositionally biased region" description="Acidic residues" evidence="10">
    <location>
        <begin position="336"/>
        <end position="347"/>
    </location>
</feature>
<comment type="caution">
    <text evidence="12">The sequence shown here is derived from an EMBL/GenBank/DDBJ whole genome shotgun (WGS) entry which is preliminary data.</text>
</comment>
<feature type="compositionally biased region" description="Basic and acidic residues" evidence="10">
    <location>
        <begin position="348"/>
        <end position="359"/>
    </location>
</feature>
<keyword evidence="5 9" id="KW-0378">Hydrolase</keyword>
<dbReference type="EMBL" id="JAVRJZ010000003">
    <property type="protein sequence ID" value="KAK2724851.1"/>
    <property type="molecule type" value="Genomic_DNA"/>
</dbReference>
<feature type="compositionally biased region" description="Polar residues" evidence="10">
    <location>
        <begin position="259"/>
        <end position="270"/>
    </location>
</feature>
<dbReference type="AlphaFoldDB" id="A0AA88IDV2"/>
<comment type="similarity">
    <text evidence="2 9">Belongs to the PP2C family.</text>
</comment>
<evidence type="ECO:0000313" key="12">
    <source>
        <dbReference type="EMBL" id="KAK2724851.1"/>
    </source>
</evidence>
<feature type="compositionally biased region" description="Basic and acidic residues" evidence="10">
    <location>
        <begin position="633"/>
        <end position="648"/>
    </location>
</feature>
<dbReference type="PROSITE" id="PS51746">
    <property type="entry name" value="PPM_2"/>
    <property type="match status" value="1"/>
</dbReference>
<dbReference type="PROSITE" id="PS01032">
    <property type="entry name" value="PPM_1"/>
    <property type="match status" value="1"/>
</dbReference>
<feature type="region of interest" description="Disordered" evidence="10">
    <location>
        <begin position="584"/>
        <end position="665"/>
    </location>
</feature>
<keyword evidence="8" id="KW-0464">Manganese</keyword>
<feature type="domain" description="PPM-type phosphatase" evidence="11">
    <location>
        <begin position="25"/>
        <end position="582"/>
    </location>
</feature>
<evidence type="ECO:0000256" key="2">
    <source>
        <dbReference type="ARBA" id="ARBA00006702"/>
    </source>
</evidence>
<feature type="compositionally biased region" description="Basic and acidic residues" evidence="10">
    <location>
        <begin position="148"/>
        <end position="165"/>
    </location>
</feature>
<evidence type="ECO:0000256" key="1">
    <source>
        <dbReference type="ARBA" id="ARBA00001936"/>
    </source>
</evidence>
<feature type="compositionally biased region" description="Basic residues" evidence="10">
    <location>
        <begin position="274"/>
        <end position="284"/>
    </location>
</feature>
<dbReference type="SUPFAM" id="SSF81606">
    <property type="entry name" value="PP2C-like"/>
    <property type="match status" value="2"/>
</dbReference>
<dbReference type="InterPro" id="IPR001932">
    <property type="entry name" value="PPM-type_phosphatase-like_dom"/>
</dbReference>